<dbReference type="RefSeq" id="WP_119088767.1">
    <property type="nucleotide sequence ID" value="NZ_QXIS01000012.1"/>
</dbReference>
<dbReference type="GO" id="GO:0043436">
    <property type="term" value="P:oxoacid metabolic process"/>
    <property type="evidence" value="ECO:0007669"/>
    <property type="project" value="UniProtKB-ARBA"/>
</dbReference>
<protein>
    <submittedName>
        <fullName evidence="7">Homoaconitate hydratase family protein</fullName>
    </submittedName>
</protein>
<dbReference type="InterPro" id="IPR001030">
    <property type="entry name" value="Acoase/IPM_deHydtase_lsu_aba"/>
</dbReference>
<feature type="domain" description="Aconitase/3-isopropylmalate dehydratase large subunit alpha/beta/alpha" evidence="6">
    <location>
        <begin position="72"/>
        <end position="282"/>
    </location>
</feature>
<keyword evidence="3" id="KW-0408">Iron</keyword>
<gene>
    <name evidence="7" type="ORF">SMC7_02300</name>
</gene>
<dbReference type="Proteomes" id="UP000266328">
    <property type="component" value="Unassembled WGS sequence"/>
</dbReference>
<feature type="domain" description="Aconitase/3-isopropylmalate dehydratase large subunit alpha/beta/alpha" evidence="6">
    <location>
        <begin position="287"/>
        <end position="408"/>
    </location>
</feature>
<dbReference type="InterPro" id="IPR015931">
    <property type="entry name" value="Acnase/IPM_dHydase_lsu_aba_1/3"/>
</dbReference>
<reference evidence="7 8" key="1">
    <citation type="submission" date="2018-09" db="EMBL/GenBank/DDBJ databases">
        <title>Discovery and Ecogenomic Context for Candidatus Cryosericales, a Global Caldiserica Order Active in Thawing Permafrost.</title>
        <authorList>
            <person name="Martinez M.A."/>
            <person name="Woodcroft B.J."/>
            <person name="Ignacio Espinoza J.C."/>
            <person name="Zayed A."/>
            <person name="Singleton C.M."/>
            <person name="Boyd J."/>
            <person name="Li Y.-F."/>
            <person name="Purvine S."/>
            <person name="Maughan H."/>
            <person name="Hodgkins S.B."/>
            <person name="Anderson D."/>
            <person name="Sederholm M."/>
            <person name="Temperton B."/>
            <person name="Saleska S.R."/>
            <person name="Tyson G.W."/>
            <person name="Rich V.I."/>
        </authorList>
    </citation>
    <scope>NUCLEOTIDE SEQUENCE [LARGE SCALE GENOMIC DNA]</scope>
    <source>
        <strain evidence="7 8">SMC7</strain>
    </source>
</reference>
<keyword evidence="1" id="KW-0004">4Fe-4S</keyword>
<evidence type="ECO:0000313" key="8">
    <source>
        <dbReference type="Proteomes" id="UP000266328"/>
    </source>
</evidence>
<name>A0A398CYX3_9BACT</name>
<evidence type="ECO:0000259" key="6">
    <source>
        <dbReference type="Pfam" id="PF00330"/>
    </source>
</evidence>
<dbReference type="InterPro" id="IPR050067">
    <property type="entry name" value="IPM_dehydratase_rel_enz"/>
</dbReference>
<dbReference type="EMBL" id="QXIS01000012">
    <property type="protein sequence ID" value="RIE06459.1"/>
    <property type="molecule type" value="Genomic_DNA"/>
</dbReference>
<dbReference type="NCBIfam" id="NF001614">
    <property type="entry name" value="PRK00402.1"/>
    <property type="match status" value="1"/>
</dbReference>
<organism evidence="7 8">
    <name type="scientific">Candidatus Cryosericum terrychapinii</name>
    <dbReference type="NCBI Taxonomy" id="2290919"/>
    <lineage>
        <taxon>Bacteria</taxon>
        <taxon>Pseudomonadati</taxon>
        <taxon>Caldisericota/Cryosericota group</taxon>
        <taxon>Candidatus Cryosericota</taxon>
        <taxon>Candidatus Cryosericia</taxon>
        <taxon>Candidatus Cryosericales</taxon>
        <taxon>Candidatus Cryosericaceae</taxon>
        <taxon>Candidatus Cryosericum</taxon>
    </lineage>
</organism>
<keyword evidence="8" id="KW-1185">Reference proteome</keyword>
<keyword evidence="5" id="KW-0456">Lyase</keyword>
<evidence type="ECO:0000256" key="4">
    <source>
        <dbReference type="ARBA" id="ARBA00023014"/>
    </source>
</evidence>
<dbReference type="SUPFAM" id="SSF53732">
    <property type="entry name" value="Aconitase iron-sulfur domain"/>
    <property type="match status" value="1"/>
</dbReference>
<evidence type="ECO:0000256" key="5">
    <source>
        <dbReference type="ARBA" id="ARBA00023239"/>
    </source>
</evidence>
<evidence type="ECO:0000256" key="2">
    <source>
        <dbReference type="ARBA" id="ARBA00022723"/>
    </source>
</evidence>
<dbReference type="GO" id="GO:0051539">
    <property type="term" value="F:4 iron, 4 sulfur cluster binding"/>
    <property type="evidence" value="ECO:0007669"/>
    <property type="project" value="UniProtKB-KW"/>
</dbReference>
<dbReference type="GO" id="GO:0008652">
    <property type="term" value="P:amino acid biosynthetic process"/>
    <property type="evidence" value="ECO:0007669"/>
    <property type="project" value="InterPro"/>
</dbReference>
<dbReference type="PANTHER" id="PTHR43822">
    <property type="entry name" value="HOMOACONITASE, MITOCHONDRIAL-RELATED"/>
    <property type="match status" value="1"/>
</dbReference>
<dbReference type="NCBIfam" id="TIGR01343">
    <property type="entry name" value="hacA_fam"/>
    <property type="match status" value="1"/>
</dbReference>
<evidence type="ECO:0000256" key="1">
    <source>
        <dbReference type="ARBA" id="ARBA00022485"/>
    </source>
</evidence>
<dbReference type="OrthoDB" id="9764318at2"/>
<comment type="caution">
    <text evidence="7">The sequence shown here is derived from an EMBL/GenBank/DDBJ whole genome shotgun (WGS) entry which is preliminary data.</text>
</comment>
<dbReference type="GO" id="GO:0016836">
    <property type="term" value="F:hydro-lyase activity"/>
    <property type="evidence" value="ECO:0007669"/>
    <property type="project" value="InterPro"/>
</dbReference>
<dbReference type="Pfam" id="PF00330">
    <property type="entry name" value="Aconitase"/>
    <property type="match status" value="2"/>
</dbReference>
<accession>A0A398CYX3</accession>
<dbReference type="InterPro" id="IPR006251">
    <property type="entry name" value="Homoacnase/IPMdehydase_lsu"/>
</dbReference>
<dbReference type="Gene3D" id="3.30.499.10">
    <property type="entry name" value="Aconitase, domain 3"/>
    <property type="match status" value="2"/>
</dbReference>
<sequence length="418" mass="45113">MGRTMALKILARGAKKKEVVPGEIVIVDVDAVFMHSPDYKFKHFEQIGGVKGVFDGEKVVICPDHHHFLPANQRDANTVKYIVEQGKRYGVKYIYGPGTGIGHYLMVEQGHVWPGAIAVGSDSHTTAYGCIGCLSSPMNFEITEVMLSGKAWFKTPPTIFVKIEGTTKRGVSARDVAQYVLGQLGADGALWSAVEYGGSYIHSLSVWQRMIFSLLTIEAGGTYGLVEPDETTLEFMKGRAKQPFEPVYNDPDPEYSKVIEIDVSDLEPQVAVPPQPSFTKLLAEVVGKPIQQAYVGGCTGGGIEDMRMAAEVLKGRKVNPDVRLLIVPGTREMYGQAIKEGLVDVFNQAGAVVTPAYCGPCQQLCVGNLADGDTEIGTHPRNLPGRAGTATSIFLASPYTVAASAVEGKITDPRVFLS</sequence>
<keyword evidence="4" id="KW-0411">Iron-sulfur</keyword>
<dbReference type="GO" id="GO:0046872">
    <property type="term" value="F:metal ion binding"/>
    <property type="evidence" value="ECO:0007669"/>
    <property type="project" value="UniProtKB-KW"/>
</dbReference>
<evidence type="ECO:0000256" key="3">
    <source>
        <dbReference type="ARBA" id="ARBA00023004"/>
    </source>
</evidence>
<keyword evidence="2" id="KW-0479">Metal-binding</keyword>
<evidence type="ECO:0000313" key="7">
    <source>
        <dbReference type="EMBL" id="RIE06459.1"/>
    </source>
</evidence>
<dbReference type="AlphaFoldDB" id="A0A398CYX3"/>
<dbReference type="PANTHER" id="PTHR43822:SF2">
    <property type="entry name" value="HOMOACONITASE, MITOCHONDRIAL"/>
    <property type="match status" value="1"/>
</dbReference>
<proteinExistence type="predicted"/>
<dbReference type="InterPro" id="IPR036008">
    <property type="entry name" value="Aconitase_4Fe-4S_dom"/>
</dbReference>